<protein>
    <submittedName>
        <fullName evidence="2">FBP domain-containing protein</fullName>
    </submittedName>
</protein>
<evidence type="ECO:0000313" key="2">
    <source>
        <dbReference type="EMBL" id="MBZ5737878.1"/>
    </source>
</evidence>
<evidence type="ECO:0000259" key="1">
    <source>
        <dbReference type="Pfam" id="PF16571"/>
    </source>
</evidence>
<name>A0ABS7UB11_9ACTN</name>
<dbReference type="Pfam" id="PF16571">
    <property type="entry name" value="FBP_C"/>
    <property type="match status" value="1"/>
</dbReference>
<dbReference type="Proteomes" id="UP000780875">
    <property type="component" value="Unassembled WGS sequence"/>
</dbReference>
<dbReference type="InterPro" id="IPR032330">
    <property type="entry name" value="EF-G-binding_C"/>
</dbReference>
<keyword evidence="3" id="KW-1185">Reference proteome</keyword>
<gene>
    <name evidence="2" type="ORF">K8U61_06880</name>
</gene>
<proteinExistence type="predicted"/>
<feature type="domain" description="Elongation factor G-binding protein C-terminal treble-clef zinc-finger" evidence="1">
    <location>
        <begin position="8"/>
        <end position="159"/>
    </location>
</feature>
<evidence type="ECO:0000313" key="3">
    <source>
        <dbReference type="Proteomes" id="UP000780875"/>
    </source>
</evidence>
<accession>A0ABS7UB11</accession>
<comment type="caution">
    <text evidence="2">The sequence shown here is derived from an EMBL/GenBank/DDBJ whole genome shotgun (WGS) entry which is preliminary data.</text>
</comment>
<reference evidence="2 3" key="1">
    <citation type="submission" date="2021-09" db="EMBL/GenBank/DDBJ databases">
        <title>Whole genome sequence of Nocardioides sp. GBK3QG-3.</title>
        <authorList>
            <person name="Tuo L."/>
        </authorList>
    </citation>
    <scope>NUCLEOTIDE SEQUENCE [LARGE SCALE GENOMIC DNA]</scope>
    <source>
        <strain evidence="2 3">GBK3QG-3</strain>
    </source>
</reference>
<dbReference type="RefSeq" id="WP_224122255.1">
    <property type="nucleotide sequence ID" value="NZ_JAIQZJ010000003.1"/>
</dbReference>
<sequence length="163" mass="17930">MKPLLEPEVRASFVNCSKGEAKRINLPADLAERPWDELDYLGWRDPQAPLRGYLVAEHGGELRGVVLRAPNSGTIRRSSMCALCMTMRSGSVSLMVAPRAGRAGQQGNSSGTYMCSDLACSLYVRGRRSDAGPIVYETLTVEEKVARLRDNLDTFIARVLRQG</sequence>
<dbReference type="EMBL" id="JAIQZJ010000003">
    <property type="protein sequence ID" value="MBZ5737878.1"/>
    <property type="molecule type" value="Genomic_DNA"/>
</dbReference>
<organism evidence="2 3">
    <name type="scientific">Nocardioides mangrovi</name>
    <dbReference type="NCBI Taxonomy" id="2874580"/>
    <lineage>
        <taxon>Bacteria</taxon>
        <taxon>Bacillati</taxon>
        <taxon>Actinomycetota</taxon>
        <taxon>Actinomycetes</taxon>
        <taxon>Propionibacteriales</taxon>
        <taxon>Nocardioidaceae</taxon>
        <taxon>Nocardioides</taxon>
    </lineage>
</organism>